<comment type="similarity">
    <text evidence="1">Belongs to the WD repeat RAPTOR family.</text>
</comment>
<dbReference type="Pfam" id="PF14538">
    <property type="entry name" value="Raptor_N"/>
    <property type="match status" value="1"/>
</dbReference>
<dbReference type="Pfam" id="PF02985">
    <property type="entry name" value="HEAT"/>
    <property type="match status" value="1"/>
</dbReference>
<evidence type="ECO:0000256" key="3">
    <source>
        <dbReference type="ARBA" id="ARBA00022737"/>
    </source>
</evidence>
<feature type="region of interest" description="Disordered" evidence="4">
    <location>
        <begin position="679"/>
        <end position="717"/>
    </location>
</feature>
<gene>
    <name evidence="6" type="ORF">ACHAWU_001939</name>
</gene>
<dbReference type="EMBL" id="JALLBG020000123">
    <property type="protein sequence ID" value="KAL3763366.1"/>
    <property type="molecule type" value="Genomic_DNA"/>
</dbReference>
<sequence>MNNDSLPIPAEKVKDVQYYPRNARAPYLFDTYDLGIGRIGLAGEGFDGGNEVDGTAIGMLLGGIDHDSGSTTSAAAAATMMGYSPAAGRIGGGSGSGFGKSGSLLNLTTSTAGGTSSSSAAAQQSSNNVRRRSSFARVLSTLGISSMAIAEEEGGEVGGENNLTMMMTGGGGGPDDSGGGMMLHYFQDSETTPNSLMPPKFRRGVSSESSVATMTSYRDRSGSNAGVGGSGGGGSRIPRWALHDLSSIVMKDGMPIPLGALVHYHHRAFLLRQSLNTSLPTSSMMTPPQYMVTPSWRLKERMKTVGVCLVLALNIGTDPPDLNKPTPCAKLQCWLDPTSVSRAKAKERIGERLEQQYAKWQQRSKLKYRRALDPTVEVVKDLCLRMRESARTERVLFHYNGQGVPRPTANGEIWLFDKHHTNYIPLSVTDLRRWIGRPSIVVLDCSGAGVLMPFFTSALESSGSSTTALDPTMSSNSIPPGGGSSSRNGEESYLKAIRDTIVLCPTSQGEWLPLNPVFPADLFTSCLTTPIAVALRWFIRQTPLSTQGLDLETIADAIPGKLTDRKTPLGELNWIFTAITDTIAWNVLPSPLFQRLFRQDLLVASLFRNYLLADRILRSLNCTPMSHPELPSTCHHPLWQAWDLAVETCLTQLIDSGHLKRGGSIGSIGDVAVSSSSAAAEGGEGEDVADTAQQQCSESHTRQMSSSSSGGDRVDVDKSLHPDVNAPFFAEQLTAFELWLEWASTKSRNKLVIRCPPSAVGGTPLPFLQGREDAELASHELDPPQELPIVLQVLLSPAHRVRTLVLLRRLFELGPSAVNLALSVGIFPYVLKLLQSPIDEYKHVLVGIWARILKFDTSCQEDLVKDRALPHFIRHLSWGYPSPQSNSPTPTPTISLEDASEQRTMAAFILAVICSGYPLGQSEAINEKLHITCCTLLQSLESTDERERVEADTNLTPPFRMWLIICLGNLAKDNPTAQLELYKSGLHLRLLSRLDDDSPDVRTAACYALGYFIGTAPERPASSEAYPPLLSTFQQFQQPPQSLAPTFEQGSVPRTLPGSIVGTPTVPLDTISQPLAISSTSLMPTFNPSGTQGQLRPQLIPSLSGLSGQAHGGISLSHGQQPMMLSNILSATVPPARVSPQLEPKSVYDDTQRMDFDLSVAIKLAETTKDASPQVRFEAVLAVNRCMAKYIEAFVSIAGNKKFGQLQGRSILGGTVPSIAFPEGFGHDAQKTVTEIWASINRSDPFPTVREVLNLIVGSVNKRAMLEKTRLSQQRANRTSRRSSLGNDYGNDVLPPLLAGANPPSSASLDPGLKHSTFTIGTPPSVLVPDSVSPRKGFNQSFEAMVHEDYFCPESKFFLWKKVAFGKATDNSPLDPLSSDGAMNRYRKTRNNLVREKSQLLKETFAVLAERPRIYQSPYAYDESDAAAGIEKDAELKKEALQLEQMSLLQNTGERSTSFLRFHPFEPALVVCGSSDNVSVWNAESSERMMSFSNGNPKNTRITSALWINEESTSLLLTGTNAGTVRIYDGLFETNDEISREKPSLISSFVAAPDIVSDKRYSSGLVMQFQQCTGRLVAGGNTKVIRCWDLSAEKCYNSFDSKSEASLTALTNAWCYEHNGGYSGIGPDVIVAGYGNGSLRVFDTRSNTGEPVHTMNEGRHSLRSRMYSKFDEHTNWIVDVSFTTYGGRNEIVSGCVAGAFKFWDLRYSSSIRTIDHKMQMTALAAHSQIPMFATGSPAQFIKIMSHDGMTQQVIRYHEKISGQRLGPVSSLSFHPHMPYLAAGFADEIVSVYAPKGTITL</sequence>
<feature type="region of interest" description="Disordered" evidence="4">
    <location>
        <begin position="1268"/>
        <end position="1315"/>
    </location>
</feature>
<dbReference type="InterPro" id="IPR036322">
    <property type="entry name" value="WD40_repeat_dom_sf"/>
</dbReference>
<reference evidence="6 7" key="1">
    <citation type="submission" date="2024-10" db="EMBL/GenBank/DDBJ databases">
        <title>Updated reference genomes for cyclostephanoid diatoms.</title>
        <authorList>
            <person name="Roberts W.R."/>
            <person name="Alverson A.J."/>
        </authorList>
    </citation>
    <scope>NUCLEOTIDE SEQUENCE [LARGE SCALE GENOMIC DNA]</scope>
    <source>
        <strain evidence="6 7">AJA232-27</strain>
    </source>
</reference>
<keyword evidence="2" id="KW-0853">WD repeat</keyword>
<dbReference type="SUPFAM" id="SSF50978">
    <property type="entry name" value="WD40 repeat-like"/>
    <property type="match status" value="1"/>
</dbReference>
<evidence type="ECO:0000313" key="6">
    <source>
        <dbReference type="EMBL" id="KAL3763366.1"/>
    </source>
</evidence>
<dbReference type="InterPro" id="IPR000357">
    <property type="entry name" value="HEAT"/>
</dbReference>
<proteinExistence type="inferred from homology"/>
<feature type="compositionally biased region" description="Polar residues" evidence="4">
    <location>
        <begin position="1271"/>
        <end position="1286"/>
    </location>
</feature>
<dbReference type="InterPro" id="IPR015943">
    <property type="entry name" value="WD40/YVTN_repeat-like_dom_sf"/>
</dbReference>
<evidence type="ECO:0000259" key="5">
    <source>
        <dbReference type="SMART" id="SM01302"/>
    </source>
</evidence>
<evidence type="ECO:0000256" key="1">
    <source>
        <dbReference type="ARBA" id="ARBA00009257"/>
    </source>
</evidence>
<feature type="region of interest" description="Disordered" evidence="4">
    <location>
        <begin position="109"/>
        <end position="133"/>
    </location>
</feature>
<feature type="compositionally biased region" description="Polar residues" evidence="4">
    <location>
        <begin position="691"/>
        <end position="704"/>
    </location>
</feature>
<evidence type="ECO:0000313" key="7">
    <source>
        <dbReference type="Proteomes" id="UP001530293"/>
    </source>
</evidence>
<name>A0ABD3MGY0_9STRA</name>
<feature type="compositionally biased region" description="Low complexity" evidence="4">
    <location>
        <begin position="109"/>
        <end position="128"/>
    </location>
</feature>
<feature type="domain" description="Raptor N-terminal CASPase-like" evidence="5">
    <location>
        <begin position="301"/>
        <end position="456"/>
    </location>
</feature>
<feature type="region of interest" description="Disordered" evidence="4">
    <location>
        <begin position="466"/>
        <end position="489"/>
    </location>
</feature>
<protein>
    <recommendedName>
        <fullName evidence="5">Raptor N-terminal CASPase-like domain-containing protein</fullName>
    </recommendedName>
</protein>
<dbReference type="SMART" id="SM01302">
    <property type="entry name" value="Raptor_N"/>
    <property type="match status" value="1"/>
</dbReference>
<organism evidence="6 7">
    <name type="scientific">Discostella pseudostelligera</name>
    <dbReference type="NCBI Taxonomy" id="259834"/>
    <lineage>
        <taxon>Eukaryota</taxon>
        <taxon>Sar</taxon>
        <taxon>Stramenopiles</taxon>
        <taxon>Ochrophyta</taxon>
        <taxon>Bacillariophyta</taxon>
        <taxon>Coscinodiscophyceae</taxon>
        <taxon>Thalassiosirophycidae</taxon>
        <taxon>Stephanodiscales</taxon>
        <taxon>Stephanodiscaceae</taxon>
        <taxon>Discostella</taxon>
    </lineage>
</organism>
<dbReference type="SUPFAM" id="SSF48371">
    <property type="entry name" value="ARM repeat"/>
    <property type="match status" value="1"/>
</dbReference>
<keyword evidence="3" id="KW-0677">Repeat</keyword>
<dbReference type="InterPro" id="IPR001680">
    <property type="entry name" value="WD40_rpt"/>
</dbReference>
<evidence type="ECO:0000256" key="2">
    <source>
        <dbReference type="ARBA" id="ARBA00022574"/>
    </source>
</evidence>
<dbReference type="InterPro" id="IPR016024">
    <property type="entry name" value="ARM-type_fold"/>
</dbReference>
<dbReference type="Gene3D" id="1.25.10.10">
    <property type="entry name" value="Leucine-rich Repeat Variant"/>
    <property type="match status" value="1"/>
</dbReference>
<keyword evidence="7" id="KW-1185">Reference proteome</keyword>
<dbReference type="PRINTS" id="PR01547">
    <property type="entry name" value="YEAST176DUF"/>
</dbReference>
<dbReference type="SMART" id="SM00320">
    <property type="entry name" value="WD40"/>
    <property type="match status" value="7"/>
</dbReference>
<dbReference type="Gene3D" id="2.130.10.10">
    <property type="entry name" value="YVTN repeat-like/Quinoprotein amine dehydrogenase"/>
    <property type="match status" value="2"/>
</dbReference>
<accession>A0ABD3MGY0</accession>
<dbReference type="PANTHER" id="PTHR12848">
    <property type="entry name" value="REGULATORY-ASSOCIATED PROTEIN OF MTOR"/>
    <property type="match status" value="1"/>
</dbReference>
<dbReference type="Proteomes" id="UP001530293">
    <property type="component" value="Unassembled WGS sequence"/>
</dbReference>
<evidence type="ECO:0000256" key="4">
    <source>
        <dbReference type="SAM" id="MobiDB-lite"/>
    </source>
</evidence>
<dbReference type="InterPro" id="IPR029347">
    <property type="entry name" value="Raptor_N"/>
</dbReference>
<comment type="caution">
    <text evidence="6">The sequence shown here is derived from an EMBL/GenBank/DDBJ whole genome shotgun (WGS) entry which is preliminary data.</text>
</comment>
<dbReference type="PANTHER" id="PTHR12848:SF16">
    <property type="entry name" value="REGULATORY-ASSOCIATED PROTEIN OF MTOR"/>
    <property type="match status" value="1"/>
</dbReference>
<dbReference type="InterPro" id="IPR004083">
    <property type="entry name" value="Raptor"/>
</dbReference>
<dbReference type="InterPro" id="IPR011989">
    <property type="entry name" value="ARM-like"/>
</dbReference>